<keyword evidence="2" id="KW-1185">Reference proteome</keyword>
<accession>A0A511X5B6</accession>
<dbReference type="OrthoDB" id="7221887at2"/>
<sequence length="72" mass="7543">MDLSTILALLPAQYAGDATIIVSFVVSTCALIARFWPRPAAGSKWLPLYQIVNAIGMNGKHAANADDVGAGK</sequence>
<protein>
    <submittedName>
        <fullName evidence="1">Uncharacterized protein</fullName>
    </submittedName>
</protein>
<proteinExistence type="predicted"/>
<dbReference type="EMBL" id="BJYF01000001">
    <property type="protein sequence ID" value="GEN58149.1"/>
    <property type="molecule type" value="Genomic_DNA"/>
</dbReference>
<name>A0A511X5B6_9PROT</name>
<dbReference type="RefSeq" id="WP_051291754.1">
    <property type="nucleotide sequence ID" value="NZ_AUBI01000001.1"/>
</dbReference>
<evidence type="ECO:0000313" key="1">
    <source>
        <dbReference type="EMBL" id="GEN58149.1"/>
    </source>
</evidence>
<reference evidence="1 2" key="1">
    <citation type="submission" date="2019-07" db="EMBL/GenBank/DDBJ databases">
        <title>Whole genome shotgun sequence of Acetobacter nitrogenifigens NBRC 105050.</title>
        <authorList>
            <person name="Hosoyama A."/>
            <person name="Uohara A."/>
            <person name="Ohji S."/>
            <person name="Ichikawa N."/>
        </authorList>
    </citation>
    <scope>NUCLEOTIDE SEQUENCE [LARGE SCALE GENOMIC DNA]</scope>
    <source>
        <strain evidence="1 2">NBRC 105050</strain>
    </source>
</reference>
<gene>
    <name evidence="1" type="ORF">ANI02nite_00330</name>
</gene>
<dbReference type="STRING" id="1120919.GCA_000429165_00033"/>
<organism evidence="1 2">
    <name type="scientific">Acetobacter nitrogenifigens DSM 23921 = NBRC 105050</name>
    <dbReference type="NCBI Taxonomy" id="1120919"/>
    <lineage>
        <taxon>Bacteria</taxon>
        <taxon>Pseudomonadati</taxon>
        <taxon>Pseudomonadota</taxon>
        <taxon>Alphaproteobacteria</taxon>
        <taxon>Acetobacterales</taxon>
        <taxon>Acetobacteraceae</taxon>
        <taxon>Acetobacter</taxon>
    </lineage>
</organism>
<comment type="caution">
    <text evidence="1">The sequence shown here is derived from an EMBL/GenBank/DDBJ whole genome shotgun (WGS) entry which is preliminary data.</text>
</comment>
<dbReference type="AlphaFoldDB" id="A0A511X5B6"/>
<dbReference type="Proteomes" id="UP000321635">
    <property type="component" value="Unassembled WGS sequence"/>
</dbReference>
<evidence type="ECO:0000313" key="2">
    <source>
        <dbReference type="Proteomes" id="UP000321635"/>
    </source>
</evidence>